<dbReference type="GO" id="GO:0004252">
    <property type="term" value="F:serine-type endopeptidase activity"/>
    <property type="evidence" value="ECO:0007669"/>
    <property type="project" value="UniProtKB-UniRule"/>
</dbReference>
<dbReference type="GO" id="GO:0005576">
    <property type="term" value="C:extracellular region"/>
    <property type="evidence" value="ECO:0007669"/>
    <property type="project" value="UniProtKB-ARBA"/>
</dbReference>
<dbReference type="PANTHER" id="PTHR43806:SF58">
    <property type="entry name" value="ALKALINE PROTEASE 1-RELATED"/>
    <property type="match status" value="1"/>
</dbReference>
<dbReference type="Proteomes" id="UP000310108">
    <property type="component" value="Unassembled WGS sequence"/>
</dbReference>
<gene>
    <name evidence="11" type="primary">PR1</name>
    <name evidence="11" type="ORF">CTA1_11355</name>
</gene>
<accession>A0A4U6XKP6</accession>
<dbReference type="InterPro" id="IPR010259">
    <property type="entry name" value="S8pro/Inhibitor_I9"/>
</dbReference>
<dbReference type="PANTHER" id="PTHR43806">
    <property type="entry name" value="PEPTIDASE S8"/>
    <property type="match status" value="1"/>
</dbReference>
<dbReference type="InterPro" id="IPR050131">
    <property type="entry name" value="Peptidase_S8_subtilisin-like"/>
</dbReference>
<comment type="similarity">
    <text evidence="1 6 7">Belongs to the peptidase S8 family.</text>
</comment>
<comment type="caution">
    <text evidence="11">The sequence shown here is derived from an EMBL/GenBank/DDBJ whole genome shotgun (WGS) entry which is preliminary data.</text>
</comment>
<dbReference type="InterPro" id="IPR036852">
    <property type="entry name" value="Peptidase_S8/S53_dom_sf"/>
</dbReference>
<dbReference type="STRING" id="1306861.A0A4U6XKP6"/>
<dbReference type="PROSITE" id="PS51892">
    <property type="entry name" value="SUBTILASE"/>
    <property type="match status" value="1"/>
</dbReference>
<evidence type="ECO:0000259" key="10">
    <source>
        <dbReference type="Pfam" id="PF05922"/>
    </source>
</evidence>
<feature type="active site" description="Charge relay system" evidence="6">
    <location>
        <position position="342"/>
    </location>
</feature>
<dbReference type="CDD" id="cd04077">
    <property type="entry name" value="Peptidases_S8_PCSK9_ProteinaseK_like"/>
    <property type="match status" value="1"/>
</dbReference>
<dbReference type="AlphaFoldDB" id="A0A4U6XKP6"/>
<evidence type="ECO:0000313" key="12">
    <source>
        <dbReference type="Proteomes" id="UP000310108"/>
    </source>
</evidence>
<dbReference type="InterPro" id="IPR023828">
    <property type="entry name" value="Peptidase_S8_Ser-AS"/>
</dbReference>
<feature type="signal peptide" evidence="8">
    <location>
        <begin position="1"/>
        <end position="15"/>
    </location>
</feature>
<sequence length="423" mass="42501">MHAATLLALLPLAAAATIAAPSRRAQPAPLIKPRGATLVADKYIVRLRNDAGTGAMRTAMAAFAADADHVYSFGGAWRGFASTLDASEVAALRDDPNVESVEQDAVVTVSATQRNAPWGLARLSSAEAGSTTTYSYDESAGAGTCAYIVDTGIDVEHPDFEGRASFLANFADDSDTDGQGHGTHVAGTVGSATYGVAKKTKLLAVKVLDDNGEGTNAGVIAGMDFVVSDVRSGAGGREGCRPGGVVVNMSLGGPTSAAVNEAAAAIVRAGLFLAVAAGNEAADASTSSPASEASACTVGATAEDDSLAEYSNFGAVVDILAPGSDIESTWPGGSTNTISGTSMASPHVAGLAAYLLGLGSAPSDPVELCSYIASTALDGVVGRVPRRTVNKLANNGFVGNGTAKATDGTVLGRQLKTRFAVRS</sequence>
<feature type="domain" description="Inhibitor I9" evidence="10">
    <location>
        <begin position="64"/>
        <end position="109"/>
    </location>
</feature>
<dbReference type="EMBL" id="PJEX01000080">
    <property type="protein sequence ID" value="TKW55967.1"/>
    <property type="molecule type" value="Genomic_DNA"/>
</dbReference>
<dbReference type="PROSITE" id="PS00137">
    <property type="entry name" value="SUBTILASE_HIS"/>
    <property type="match status" value="1"/>
</dbReference>
<evidence type="ECO:0000256" key="6">
    <source>
        <dbReference type="PROSITE-ProRule" id="PRU01240"/>
    </source>
</evidence>
<feature type="chain" id="PRO_5020262110" evidence="8">
    <location>
        <begin position="16"/>
        <end position="423"/>
    </location>
</feature>
<evidence type="ECO:0000256" key="3">
    <source>
        <dbReference type="ARBA" id="ARBA00022729"/>
    </source>
</evidence>
<dbReference type="GO" id="GO:0006508">
    <property type="term" value="P:proteolysis"/>
    <property type="evidence" value="ECO:0007669"/>
    <property type="project" value="UniProtKB-KW"/>
</dbReference>
<evidence type="ECO:0000313" key="11">
    <source>
        <dbReference type="EMBL" id="TKW55967.1"/>
    </source>
</evidence>
<proteinExistence type="inferred from homology"/>
<dbReference type="InterPro" id="IPR000209">
    <property type="entry name" value="Peptidase_S8/S53_dom"/>
</dbReference>
<evidence type="ECO:0000256" key="1">
    <source>
        <dbReference type="ARBA" id="ARBA00011073"/>
    </source>
</evidence>
<dbReference type="InterPro" id="IPR034193">
    <property type="entry name" value="PCSK9_ProteinaseK-like"/>
</dbReference>
<feature type="active site" description="Charge relay system" evidence="6">
    <location>
        <position position="181"/>
    </location>
</feature>
<dbReference type="Gene3D" id="3.40.50.200">
    <property type="entry name" value="Peptidase S8/S53 domain"/>
    <property type="match status" value="1"/>
</dbReference>
<feature type="domain" description="Peptidase S8/S53" evidence="9">
    <location>
        <begin position="148"/>
        <end position="385"/>
    </location>
</feature>
<dbReference type="PROSITE" id="PS00138">
    <property type="entry name" value="SUBTILASE_SER"/>
    <property type="match status" value="1"/>
</dbReference>
<evidence type="ECO:0000256" key="8">
    <source>
        <dbReference type="SAM" id="SignalP"/>
    </source>
</evidence>
<dbReference type="PRINTS" id="PR00723">
    <property type="entry name" value="SUBTILISIN"/>
</dbReference>
<dbReference type="InterPro" id="IPR022398">
    <property type="entry name" value="Peptidase_S8_His-AS"/>
</dbReference>
<keyword evidence="2 6" id="KW-0645">Protease</keyword>
<keyword evidence="4 6" id="KW-0378">Hydrolase</keyword>
<name>A0A4U6XKP6_9PEZI</name>
<dbReference type="InterPro" id="IPR037045">
    <property type="entry name" value="S8pro/Inhibitor_I9_sf"/>
</dbReference>
<dbReference type="InterPro" id="IPR015500">
    <property type="entry name" value="Peptidase_S8_subtilisin-rel"/>
</dbReference>
<organism evidence="11 12">
    <name type="scientific">Colletotrichum tanaceti</name>
    <dbReference type="NCBI Taxonomy" id="1306861"/>
    <lineage>
        <taxon>Eukaryota</taxon>
        <taxon>Fungi</taxon>
        <taxon>Dikarya</taxon>
        <taxon>Ascomycota</taxon>
        <taxon>Pezizomycotina</taxon>
        <taxon>Sordariomycetes</taxon>
        <taxon>Hypocreomycetidae</taxon>
        <taxon>Glomerellales</taxon>
        <taxon>Glomerellaceae</taxon>
        <taxon>Colletotrichum</taxon>
        <taxon>Colletotrichum destructivum species complex</taxon>
    </lineage>
</organism>
<dbReference type="Gene3D" id="3.30.70.80">
    <property type="entry name" value="Peptidase S8 propeptide/proteinase inhibitor I9"/>
    <property type="match status" value="1"/>
</dbReference>
<evidence type="ECO:0000256" key="2">
    <source>
        <dbReference type="ARBA" id="ARBA00022670"/>
    </source>
</evidence>
<reference evidence="11 12" key="1">
    <citation type="journal article" date="2019" name="PLoS ONE">
        <title>Comparative genome analysis indicates high evolutionary potential of pathogenicity genes in Colletotrichum tanaceti.</title>
        <authorList>
            <person name="Lelwala R.V."/>
            <person name="Korhonen P.K."/>
            <person name="Young N.D."/>
            <person name="Scott J.B."/>
            <person name="Ades P.A."/>
            <person name="Gasser R.B."/>
            <person name="Taylor P.W.J."/>
        </authorList>
    </citation>
    <scope>NUCLEOTIDE SEQUENCE [LARGE SCALE GENOMIC DNA]</scope>
    <source>
        <strain evidence="11">BRIP57314</strain>
    </source>
</reference>
<dbReference type="SUPFAM" id="SSF54897">
    <property type="entry name" value="Protease propeptides/inhibitors"/>
    <property type="match status" value="1"/>
</dbReference>
<evidence type="ECO:0000256" key="7">
    <source>
        <dbReference type="RuleBase" id="RU003355"/>
    </source>
</evidence>
<evidence type="ECO:0000256" key="5">
    <source>
        <dbReference type="ARBA" id="ARBA00022825"/>
    </source>
</evidence>
<dbReference type="InterPro" id="IPR023827">
    <property type="entry name" value="Peptidase_S8_Asp-AS"/>
</dbReference>
<dbReference type="PROSITE" id="PS00136">
    <property type="entry name" value="SUBTILASE_ASP"/>
    <property type="match status" value="1"/>
</dbReference>
<keyword evidence="5 6" id="KW-0720">Serine protease</keyword>
<evidence type="ECO:0000259" key="9">
    <source>
        <dbReference type="Pfam" id="PF00082"/>
    </source>
</evidence>
<evidence type="ECO:0000256" key="4">
    <source>
        <dbReference type="ARBA" id="ARBA00022801"/>
    </source>
</evidence>
<dbReference type="Pfam" id="PF00082">
    <property type="entry name" value="Peptidase_S8"/>
    <property type="match status" value="1"/>
</dbReference>
<keyword evidence="3 8" id="KW-0732">Signal</keyword>
<dbReference type="Pfam" id="PF05922">
    <property type="entry name" value="Inhibitor_I9"/>
    <property type="match status" value="1"/>
</dbReference>
<protein>
    <submittedName>
        <fullName evidence="11">Cuticle-degrading protease</fullName>
    </submittedName>
</protein>
<keyword evidence="12" id="KW-1185">Reference proteome</keyword>
<dbReference type="FunFam" id="3.40.50.200:FF:000014">
    <property type="entry name" value="Proteinase K"/>
    <property type="match status" value="1"/>
</dbReference>
<dbReference type="SUPFAM" id="SSF52743">
    <property type="entry name" value="Subtilisin-like"/>
    <property type="match status" value="1"/>
</dbReference>
<feature type="active site" description="Charge relay system" evidence="6">
    <location>
        <position position="150"/>
    </location>
</feature>